<sequence>MAGSDVARQQGNSVQCGRRQERTPSMGNWTCESRWQHRSRQAQPPGLGASRAGGQTSGTRQQCKRRQKCCKRRQAAGPGCASQDSDIS</sequence>
<evidence type="ECO:0000256" key="1">
    <source>
        <dbReference type="SAM" id="MobiDB-lite"/>
    </source>
</evidence>
<gene>
    <name evidence="2" type="ORF">PoB_005792100</name>
</gene>
<name>A0AAV4CF63_9GAST</name>
<protein>
    <submittedName>
        <fullName evidence="2">Uncharacterized protein</fullName>
    </submittedName>
</protein>
<accession>A0AAV4CF63</accession>
<evidence type="ECO:0000313" key="3">
    <source>
        <dbReference type="Proteomes" id="UP000735302"/>
    </source>
</evidence>
<dbReference type="EMBL" id="BLXT01006392">
    <property type="protein sequence ID" value="GFO31416.1"/>
    <property type="molecule type" value="Genomic_DNA"/>
</dbReference>
<keyword evidence="3" id="KW-1185">Reference proteome</keyword>
<proteinExistence type="predicted"/>
<organism evidence="2 3">
    <name type="scientific">Plakobranchus ocellatus</name>
    <dbReference type="NCBI Taxonomy" id="259542"/>
    <lineage>
        <taxon>Eukaryota</taxon>
        <taxon>Metazoa</taxon>
        <taxon>Spiralia</taxon>
        <taxon>Lophotrochozoa</taxon>
        <taxon>Mollusca</taxon>
        <taxon>Gastropoda</taxon>
        <taxon>Heterobranchia</taxon>
        <taxon>Euthyneura</taxon>
        <taxon>Panpulmonata</taxon>
        <taxon>Sacoglossa</taxon>
        <taxon>Placobranchoidea</taxon>
        <taxon>Plakobranchidae</taxon>
        <taxon>Plakobranchus</taxon>
    </lineage>
</organism>
<feature type="compositionally biased region" description="Polar residues" evidence="1">
    <location>
        <begin position="23"/>
        <end position="33"/>
    </location>
</feature>
<comment type="caution">
    <text evidence="2">The sequence shown here is derived from an EMBL/GenBank/DDBJ whole genome shotgun (WGS) entry which is preliminary data.</text>
</comment>
<dbReference type="Proteomes" id="UP000735302">
    <property type="component" value="Unassembled WGS sequence"/>
</dbReference>
<evidence type="ECO:0000313" key="2">
    <source>
        <dbReference type="EMBL" id="GFO31416.1"/>
    </source>
</evidence>
<dbReference type="AlphaFoldDB" id="A0AAV4CF63"/>
<reference evidence="2 3" key="1">
    <citation type="journal article" date="2021" name="Elife">
        <title>Chloroplast acquisition without the gene transfer in kleptoplastic sea slugs, Plakobranchus ocellatus.</title>
        <authorList>
            <person name="Maeda T."/>
            <person name="Takahashi S."/>
            <person name="Yoshida T."/>
            <person name="Shimamura S."/>
            <person name="Takaki Y."/>
            <person name="Nagai Y."/>
            <person name="Toyoda A."/>
            <person name="Suzuki Y."/>
            <person name="Arimoto A."/>
            <person name="Ishii H."/>
            <person name="Satoh N."/>
            <person name="Nishiyama T."/>
            <person name="Hasebe M."/>
            <person name="Maruyama T."/>
            <person name="Minagawa J."/>
            <person name="Obokata J."/>
            <person name="Shigenobu S."/>
        </authorList>
    </citation>
    <scope>NUCLEOTIDE SEQUENCE [LARGE SCALE GENOMIC DNA]</scope>
</reference>
<feature type="region of interest" description="Disordered" evidence="1">
    <location>
        <begin position="1"/>
        <end position="63"/>
    </location>
</feature>